<keyword evidence="3" id="KW-1185">Reference proteome</keyword>
<proteinExistence type="predicted"/>
<protein>
    <recommendedName>
        <fullName evidence="4">Ribosome assembly protein 3</fullName>
    </recommendedName>
</protein>
<dbReference type="AlphaFoldDB" id="A0A086TIM4"/>
<gene>
    <name evidence="2" type="ORF">MVEG_12384</name>
</gene>
<feature type="compositionally biased region" description="Basic residues" evidence="1">
    <location>
        <begin position="102"/>
        <end position="115"/>
    </location>
</feature>
<organism evidence="2 3">
    <name type="scientific">Podila verticillata NRRL 6337</name>
    <dbReference type="NCBI Taxonomy" id="1069443"/>
    <lineage>
        <taxon>Eukaryota</taxon>
        <taxon>Fungi</taxon>
        <taxon>Fungi incertae sedis</taxon>
        <taxon>Mucoromycota</taxon>
        <taxon>Mortierellomycotina</taxon>
        <taxon>Mortierellomycetes</taxon>
        <taxon>Mortierellales</taxon>
        <taxon>Mortierellaceae</taxon>
        <taxon>Podila</taxon>
    </lineage>
</organism>
<evidence type="ECO:0000313" key="3">
    <source>
        <dbReference type="Proteomes" id="UP000243308"/>
    </source>
</evidence>
<evidence type="ECO:0008006" key="4">
    <source>
        <dbReference type="Google" id="ProtNLM"/>
    </source>
</evidence>
<dbReference type="OrthoDB" id="2446679at2759"/>
<dbReference type="EMBL" id="KN042439">
    <property type="protein sequence ID" value="KFH61801.1"/>
    <property type="molecule type" value="Genomic_DNA"/>
</dbReference>
<reference evidence="2 3" key="1">
    <citation type="submission" date="2011-02" db="EMBL/GenBank/DDBJ databases">
        <title>The Genome Sequence of Mortierella verticillata NRRL 6337.</title>
        <authorList>
            <consortium name="The Broad Institute Genome Sequencing Platform"/>
            <person name="Russ C."/>
            <person name="Cuomo C."/>
            <person name="Burger G."/>
            <person name="Gray M.W."/>
            <person name="Holland P.W.H."/>
            <person name="King N."/>
            <person name="Lang F.B.F."/>
            <person name="Roger A.J."/>
            <person name="Ruiz-Trillo I."/>
            <person name="Young S.K."/>
            <person name="Zeng Q."/>
            <person name="Gargeya S."/>
            <person name="Alvarado L."/>
            <person name="Berlin A."/>
            <person name="Chapman S.B."/>
            <person name="Chen Z."/>
            <person name="Freedman E."/>
            <person name="Gellesch M."/>
            <person name="Goldberg J."/>
            <person name="Griggs A."/>
            <person name="Gujja S."/>
            <person name="Heilman E."/>
            <person name="Heiman D."/>
            <person name="Howarth C."/>
            <person name="Mehta T."/>
            <person name="Neiman D."/>
            <person name="Pearson M."/>
            <person name="Roberts A."/>
            <person name="Saif S."/>
            <person name="Shea T."/>
            <person name="Shenoy N."/>
            <person name="Sisk P."/>
            <person name="Stolte C."/>
            <person name="Sykes S."/>
            <person name="White J."/>
            <person name="Yandava C."/>
            <person name="Haas B."/>
            <person name="Nusbaum C."/>
            <person name="Birren B."/>
        </authorList>
    </citation>
    <scope>NUCLEOTIDE SEQUENCE [LARGE SCALE GENOMIC DNA]</scope>
    <source>
        <strain evidence="2 3">NRRL 6337</strain>
    </source>
</reference>
<feature type="compositionally biased region" description="Low complexity" evidence="1">
    <location>
        <begin position="23"/>
        <end position="42"/>
    </location>
</feature>
<evidence type="ECO:0000313" key="2">
    <source>
        <dbReference type="EMBL" id="KFH61801.1"/>
    </source>
</evidence>
<accession>A0A086TIM4</accession>
<sequence>MSEIMEEKIFALSTFFLPHRNMSSKSVKKSTATKSTNLFAKSVPKKEAPKKAAAKKHVSSSDDSSSESSSEDEPPKKSRKPSKKPVSSSESSSESEDEPPKKSKKKAEKSKKKKVVSSSEESSSEDDEIVLETIPTKEPVVTPADYIVKLNDGLLAIAAQLAESNANQTKVLELLAGLFTKMEVHNAEKEADDDLLATIEDVVARGETIVIGSKEEDAVVHHFGSVGHLRQDSGQLAAQTNFAKVVSNLIDDEEEEAEISVGAA</sequence>
<evidence type="ECO:0000256" key="1">
    <source>
        <dbReference type="SAM" id="MobiDB-lite"/>
    </source>
</evidence>
<feature type="region of interest" description="Disordered" evidence="1">
    <location>
        <begin position="18"/>
        <end position="130"/>
    </location>
</feature>
<dbReference type="Proteomes" id="UP000243308">
    <property type="component" value="Unassembled WGS sequence"/>
</dbReference>
<name>A0A086TIM4_9FUNG</name>